<evidence type="ECO:0000259" key="6">
    <source>
        <dbReference type="Pfam" id="PF02465"/>
    </source>
</evidence>
<dbReference type="InterPro" id="IPR010809">
    <property type="entry name" value="FliD_C"/>
</dbReference>
<dbReference type="GO" id="GO:0071973">
    <property type="term" value="P:bacterial-type flagellum-dependent cell motility"/>
    <property type="evidence" value="ECO:0007669"/>
    <property type="project" value="TreeGrafter"/>
</dbReference>
<sequence length="454" mass="48411">MALTATGIGSGLDISTIVKVLVDAEKIPKEAMFNKTEDAIKAKVSAVGTLKSELTKFQDALAKLQDGNTLNQRKVSTGDSDFFTATTTKSAKSGSYSIQVEQLAKAHKVGGAFATDAQQTVGAGRLDFTVGAEAFGVDIEAGDDLNAIANKINNATDNPGMTATVITSDGGSRLVFSSDVEGTESQISVNVTDTTGTGLSDMFNGTNLSELQPAENSIVYIDGQKVTSQTNTVAGAISGVSLDLTKADINQTSTLSITLDNEAVKENIKGFVDSYNALMTSIDKLSSYDADTKKASALQGDSIIRSLESQLRGIVSDRVDVNGETTALYEIGISTDRYGKLTIDNSKLDDIIANDMDKIEGLFATETSGLANQLDDLAENYVKTGGLIDDRNKTYTKQTSRLDDQREAFSLKMEQLEARLYKQFNTMDLIVAQLNQQSAGLYDRLNSLPGVVPQ</sequence>
<dbReference type="InterPro" id="IPR010810">
    <property type="entry name" value="Flagellin_hook_IN_motif"/>
</dbReference>
<evidence type="ECO:0000256" key="2">
    <source>
        <dbReference type="ARBA" id="ARBA00011255"/>
    </source>
</evidence>
<gene>
    <name evidence="8" type="primary">fliD</name>
    <name evidence="8" type="ORF">HBH39_05250</name>
</gene>
<dbReference type="Pfam" id="PF02465">
    <property type="entry name" value="FliD_N"/>
    <property type="match status" value="1"/>
</dbReference>
<comment type="function">
    <text evidence="5">Required for morphogenesis and for the elongation of the flagellar filament by facilitating polymerization of the flagellin monomers at the tip of growing filament. Forms a capping structure, which prevents flagellin subunits (transported through the central channel of the flagellum) from leaking out without polymerization at the distal end.</text>
</comment>
<feature type="domain" description="Flagellar hook-associated protein 2 N-terminal" evidence="6">
    <location>
        <begin position="10"/>
        <end position="107"/>
    </location>
</feature>
<evidence type="ECO:0000313" key="8">
    <source>
        <dbReference type="EMBL" id="QIR13980.1"/>
    </source>
</evidence>
<reference evidence="8 9" key="1">
    <citation type="submission" date="2020-03" db="EMBL/GenBank/DDBJ databases">
        <title>Complete genome sequence of Shewanella sp.</title>
        <authorList>
            <person name="Kim Y.-S."/>
            <person name="Kim S.-J."/>
            <person name="Jung H.-K."/>
            <person name="Kim K.-H."/>
        </authorList>
    </citation>
    <scope>NUCLEOTIDE SEQUENCE [LARGE SCALE GENOMIC DNA]</scope>
    <source>
        <strain evidence="8 9">PN3F2</strain>
    </source>
</reference>
<evidence type="ECO:0000256" key="5">
    <source>
        <dbReference type="RuleBase" id="RU362066"/>
    </source>
</evidence>
<keyword evidence="8" id="KW-0969">Cilium</keyword>
<dbReference type="InterPro" id="IPR003481">
    <property type="entry name" value="FliD_N"/>
</dbReference>
<keyword evidence="4 5" id="KW-0975">Bacterial flagellum</keyword>
<comment type="subunit">
    <text evidence="2 5">Homopentamer.</text>
</comment>
<keyword evidence="3" id="KW-0175">Coiled coil</keyword>
<dbReference type="InterPro" id="IPR040026">
    <property type="entry name" value="FliD"/>
</dbReference>
<proteinExistence type="inferred from homology"/>
<keyword evidence="5" id="KW-0964">Secreted</keyword>
<dbReference type="Proteomes" id="UP000502608">
    <property type="component" value="Chromosome"/>
</dbReference>
<dbReference type="PANTHER" id="PTHR30288">
    <property type="entry name" value="FLAGELLAR CAP/ASSEMBLY PROTEIN FLID"/>
    <property type="match status" value="1"/>
</dbReference>
<dbReference type="KEGG" id="saes:HBH39_05250"/>
<dbReference type="GO" id="GO:0005576">
    <property type="term" value="C:extracellular region"/>
    <property type="evidence" value="ECO:0007669"/>
    <property type="project" value="UniProtKB-SubCell"/>
</dbReference>
<dbReference type="Pfam" id="PF07195">
    <property type="entry name" value="FliD_C"/>
    <property type="match status" value="1"/>
</dbReference>
<dbReference type="GO" id="GO:0009424">
    <property type="term" value="C:bacterial-type flagellum hook"/>
    <property type="evidence" value="ECO:0007669"/>
    <property type="project" value="UniProtKB-UniRule"/>
</dbReference>
<evidence type="ECO:0000259" key="7">
    <source>
        <dbReference type="Pfam" id="PF07195"/>
    </source>
</evidence>
<dbReference type="GO" id="GO:0007155">
    <property type="term" value="P:cell adhesion"/>
    <property type="evidence" value="ECO:0007669"/>
    <property type="project" value="InterPro"/>
</dbReference>
<protein>
    <recommendedName>
        <fullName evidence="5">Flagellar hook-associated protein 2</fullName>
        <shortName evidence="5">HAP2</shortName>
    </recommendedName>
    <alternativeName>
        <fullName evidence="5">Flagellar cap protein</fullName>
    </alternativeName>
</protein>
<keyword evidence="9" id="KW-1185">Reference proteome</keyword>
<organism evidence="8 9">
    <name type="scientific">Shewanella aestuarii</name>
    <dbReference type="NCBI Taxonomy" id="1028752"/>
    <lineage>
        <taxon>Bacteria</taxon>
        <taxon>Pseudomonadati</taxon>
        <taxon>Pseudomonadota</taxon>
        <taxon>Gammaproteobacteria</taxon>
        <taxon>Alteromonadales</taxon>
        <taxon>Shewanellaceae</taxon>
        <taxon>Shewanella</taxon>
    </lineage>
</organism>
<dbReference type="Pfam" id="PF07196">
    <property type="entry name" value="Flagellin_IN"/>
    <property type="match status" value="1"/>
</dbReference>
<dbReference type="EMBL" id="CP050313">
    <property type="protein sequence ID" value="QIR13980.1"/>
    <property type="molecule type" value="Genomic_DNA"/>
</dbReference>
<keyword evidence="8" id="KW-0966">Cell projection</keyword>
<comment type="subcellular location">
    <subcellularLocation>
        <location evidence="5">Secreted</location>
    </subcellularLocation>
    <subcellularLocation>
        <location evidence="5">Bacterial flagellum</location>
    </subcellularLocation>
</comment>
<comment type="similarity">
    <text evidence="1 5">Belongs to the FliD family.</text>
</comment>
<evidence type="ECO:0000256" key="4">
    <source>
        <dbReference type="ARBA" id="ARBA00023143"/>
    </source>
</evidence>
<dbReference type="GO" id="GO:0009421">
    <property type="term" value="C:bacterial-type flagellum filament cap"/>
    <property type="evidence" value="ECO:0007669"/>
    <property type="project" value="InterPro"/>
</dbReference>
<evidence type="ECO:0000256" key="1">
    <source>
        <dbReference type="ARBA" id="ARBA00009764"/>
    </source>
</evidence>
<name>A0A6G9QHG8_9GAMM</name>
<dbReference type="AlphaFoldDB" id="A0A6G9QHG8"/>
<evidence type="ECO:0000256" key="3">
    <source>
        <dbReference type="ARBA" id="ARBA00023054"/>
    </source>
</evidence>
<accession>A0A6G9QHG8</accession>
<keyword evidence="8" id="KW-0282">Flagellum</keyword>
<dbReference type="PANTHER" id="PTHR30288:SF0">
    <property type="entry name" value="FLAGELLAR HOOK-ASSOCIATED PROTEIN 2"/>
    <property type="match status" value="1"/>
</dbReference>
<feature type="domain" description="Flagellar hook-associated protein 2 C-terminal" evidence="7">
    <location>
        <begin position="214"/>
        <end position="436"/>
    </location>
</feature>
<dbReference type="RefSeq" id="WP_167676252.1">
    <property type="nucleotide sequence ID" value="NZ_CP050313.1"/>
</dbReference>
<evidence type="ECO:0000313" key="9">
    <source>
        <dbReference type="Proteomes" id="UP000502608"/>
    </source>
</evidence>